<dbReference type="HOGENOM" id="CLU_1342265_0_0_11"/>
<dbReference type="STRING" id="883161.HMPREF9306_01053"/>
<comment type="caution">
    <text evidence="2">The sequence shown here is derived from an EMBL/GenBank/DDBJ whole genome shotgun (WGS) entry which is preliminary data.</text>
</comment>
<dbReference type="AlphaFoldDB" id="S2WLH3"/>
<accession>S2WLH3</accession>
<organism evidence="2 3">
    <name type="scientific">Propionimicrobium lymphophilum ACS-093-V-SCH5</name>
    <dbReference type="NCBI Taxonomy" id="883161"/>
    <lineage>
        <taxon>Bacteria</taxon>
        <taxon>Bacillati</taxon>
        <taxon>Actinomycetota</taxon>
        <taxon>Actinomycetes</taxon>
        <taxon>Propionibacteriales</taxon>
        <taxon>Propionibacteriaceae</taxon>
        <taxon>Propionimicrobium</taxon>
    </lineage>
</organism>
<gene>
    <name evidence="2" type="ORF">HMPREF9306_01053</name>
</gene>
<dbReference type="Proteomes" id="UP000014417">
    <property type="component" value="Unassembled WGS sequence"/>
</dbReference>
<evidence type="ECO:0000313" key="3">
    <source>
        <dbReference type="Proteomes" id="UP000014417"/>
    </source>
</evidence>
<evidence type="ECO:0000256" key="1">
    <source>
        <dbReference type="SAM" id="MobiDB-lite"/>
    </source>
</evidence>
<feature type="compositionally biased region" description="Polar residues" evidence="1">
    <location>
        <begin position="54"/>
        <end position="65"/>
    </location>
</feature>
<evidence type="ECO:0000313" key="2">
    <source>
        <dbReference type="EMBL" id="EPD33512.1"/>
    </source>
</evidence>
<keyword evidence="3" id="KW-1185">Reference proteome</keyword>
<sequence length="204" mass="21786">MLDLKYRPGSFATLAGRALLKPAHILRKLLIVTLACAFGFTLSNPSLAQAEDLQISSQADEQSVNPKPESTPEVETDTQAGDGLDLGPEIIDQPVRQSTLPAPTIGKVFYDATTISGANVQRERVGGSIVRSTVYVTLKDKNGNEKATVSVTPRSGTAWTVDLPGGVTVAEGDTVTAYQTTFLRMKIRSACTCYSAADLFSWSC</sequence>
<name>S2WLH3_9ACTN</name>
<protein>
    <submittedName>
        <fullName evidence="2">Uncharacterized protein</fullName>
    </submittedName>
</protein>
<feature type="region of interest" description="Disordered" evidence="1">
    <location>
        <begin position="54"/>
        <end position="88"/>
    </location>
</feature>
<dbReference type="EMBL" id="AGZR01000005">
    <property type="protein sequence ID" value="EPD33512.1"/>
    <property type="molecule type" value="Genomic_DNA"/>
</dbReference>
<proteinExistence type="predicted"/>
<dbReference type="RefSeq" id="WP_016455886.1">
    <property type="nucleotide sequence ID" value="NZ_KE150269.1"/>
</dbReference>
<reference evidence="2 3" key="1">
    <citation type="submission" date="2013-04" db="EMBL/GenBank/DDBJ databases">
        <title>The Genome Sequence of Propionimicrobium lymphophilum ACS-093-V-SCH5.</title>
        <authorList>
            <consortium name="The Broad Institute Genomics Platform"/>
            <person name="Earl A."/>
            <person name="Ward D."/>
            <person name="Feldgarden M."/>
            <person name="Gevers D."/>
            <person name="Saerens B."/>
            <person name="Vaneechoutte M."/>
            <person name="Walker B."/>
            <person name="Young S."/>
            <person name="Zeng Q."/>
            <person name="Gargeya S."/>
            <person name="Fitzgerald M."/>
            <person name="Haas B."/>
            <person name="Abouelleil A."/>
            <person name="Allen A.W."/>
            <person name="Alvarado L."/>
            <person name="Arachchi H.M."/>
            <person name="Berlin A.M."/>
            <person name="Chapman S.B."/>
            <person name="Gainer-Dewar J."/>
            <person name="Goldberg J."/>
            <person name="Griggs A."/>
            <person name="Gujja S."/>
            <person name="Hansen M."/>
            <person name="Howarth C."/>
            <person name="Imamovic A."/>
            <person name="Ireland A."/>
            <person name="Larimer J."/>
            <person name="McCowan C."/>
            <person name="Murphy C."/>
            <person name="Pearson M."/>
            <person name="Poon T.W."/>
            <person name="Priest M."/>
            <person name="Roberts A."/>
            <person name="Saif S."/>
            <person name="Shea T."/>
            <person name="Sisk P."/>
            <person name="Sykes S."/>
            <person name="Wortman J."/>
            <person name="Nusbaum C."/>
            <person name="Birren B."/>
        </authorList>
    </citation>
    <scope>NUCLEOTIDE SEQUENCE [LARGE SCALE GENOMIC DNA]</scope>
    <source>
        <strain evidence="2 3">ACS-093-V-SCH5</strain>
    </source>
</reference>